<dbReference type="Gene3D" id="1.10.10.60">
    <property type="entry name" value="Homeodomain-like"/>
    <property type="match status" value="1"/>
</dbReference>
<dbReference type="InterPro" id="IPR029062">
    <property type="entry name" value="Class_I_gatase-like"/>
</dbReference>
<dbReference type="InterPro" id="IPR052158">
    <property type="entry name" value="INH-QAR"/>
</dbReference>
<evidence type="ECO:0000256" key="3">
    <source>
        <dbReference type="SAM" id="MobiDB-lite"/>
    </source>
</evidence>
<evidence type="ECO:0000313" key="6">
    <source>
        <dbReference type="Proteomes" id="UP000634229"/>
    </source>
</evidence>
<dbReference type="SUPFAM" id="SSF52317">
    <property type="entry name" value="Class I glutamine amidotransferase-like"/>
    <property type="match status" value="1"/>
</dbReference>
<dbReference type="InterPro" id="IPR002818">
    <property type="entry name" value="DJ-1/PfpI"/>
</dbReference>
<name>A0ABS1NLL7_9ACTN</name>
<dbReference type="CDD" id="cd03137">
    <property type="entry name" value="GATase1_AraC_1"/>
    <property type="match status" value="1"/>
</dbReference>
<dbReference type="Pfam" id="PF01965">
    <property type="entry name" value="DJ-1_PfpI"/>
    <property type="match status" value="1"/>
</dbReference>
<dbReference type="SMART" id="SM00342">
    <property type="entry name" value="HTH_ARAC"/>
    <property type="match status" value="1"/>
</dbReference>
<sequence>MTTAVRHRVVVVAYDDVELVEVACVTSAFDGANRLGVSPPYEVRLVSPQGRPVRCSSGLVLGAQAALERTRGPVDTLLVVGGPGHAVAAQNTRLVEHVRRLAGIGRRVASVCTGASLLAATGLLDGRRATTHWAYAHDLAQRHPAVHVDAAPLYLRDEHVCTSAGVTGALDLTLAFVEEDHGPALARMLARMMVTYLQRPGNQAQISMFVDAPAPEHRTVQQTVEHITEHLDSDLSATALAAYAGVSGRHLARLFLDHLGQTPAQFVRTARAEAASQLLVSTALPLASIARRCGFSSAETMRQVFLDHYGTTPSQHRTVHSAPRVAPAAGSLIRPTGQEERHPAADRLQA</sequence>
<dbReference type="Gene3D" id="3.40.50.880">
    <property type="match status" value="1"/>
</dbReference>
<dbReference type="Pfam" id="PF12833">
    <property type="entry name" value="HTH_18"/>
    <property type="match status" value="1"/>
</dbReference>
<dbReference type="InterPro" id="IPR018060">
    <property type="entry name" value="HTH_AraC"/>
</dbReference>
<dbReference type="PROSITE" id="PS01124">
    <property type="entry name" value="HTH_ARAC_FAMILY_2"/>
    <property type="match status" value="1"/>
</dbReference>
<dbReference type="PANTHER" id="PTHR43130">
    <property type="entry name" value="ARAC-FAMILY TRANSCRIPTIONAL REGULATOR"/>
    <property type="match status" value="1"/>
</dbReference>
<evidence type="ECO:0000259" key="4">
    <source>
        <dbReference type="PROSITE" id="PS01124"/>
    </source>
</evidence>
<dbReference type="InterPro" id="IPR009057">
    <property type="entry name" value="Homeodomain-like_sf"/>
</dbReference>
<evidence type="ECO:0000313" key="5">
    <source>
        <dbReference type="EMBL" id="MBL1100992.1"/>
    </source>
</evidence>
<dbReference type="PANTHER" id="PTHR43130:SF3">
    <property type="entry name" value="HTH-TYPE TRANSCRIPTIONAL REGULATOR RV1931C"/>
    <property type="match status" value="1"/>
</dbReference>
<dbReference type="RefSeq" id="WP_201880158.1">
    <property type="nucleotide sequence ID" value="NZ_JAERRF010000024.1"/>
</dbReference>
<feature type="domain" description="HTH araC/xylS-type" evidence="4">
    <location>
        <begin position="221"/>
        <end position="319"/>
    </location>
</feature>
<keyword evidence="2" id="KW-0804">Transcription</keyword>
<keyword evidence="1" id="KW-0805">Transcription regulation</keyword>
<dbReference type="Proteomes" id="UP000634229">
    <property type="component" value="Unassembled WGS sequence"/>
</dbReference>
<proteinExistence type="predicted"/>
<evidence type="ECO:0000256" key="1">
    <source>
        <dbReference type="ARBA" id="ARBA00023015"/>
    </source>
</evidence>
<accession>A0ABS1NLL7</accession>
<dbReference type="EMBL" id="JAERRF010000024">
    <property type="protein sequence ID" value="MBL1100992.1"/>
    <property type="molecule type" value="Genomic_DNA"/>
</dbReference>
<comment type="caution">
    <text evidence="5">The sequence shown here is derived from an EMBL/GenBank/DDBJ whole genome shotgun (WGS) entry which is preliminary data.</text>
</comment>
<dbReference type="SUPFAM" id="SSF46689">
    <property type="entry name" value="Homeodomain-like"/>
    <property type="match status" value="2"/>
</dbReference>
<feature type="compositionally biased region" description="Basic and acidic residues" evidence="3">
    <location>
        <begin position="337"/>
        <end position="350"/>
    </location>
</feature>
<protein>
    <submittedName>
        <fullName evidence="5">DJ-1/PfpI family protein</fullName>
    </submittedName>
</protein>
<reference evidence="5 6" key="1">
    <citation type="submission" date="2021-01" db="EMBL/GenBank/DDBJ databases">
        <title>WGS of actinomycetes isolated from Thailand.</title>
        <authorList>
            <person name="Thawai C."/>
        </authorList>
    </citation>
    <scope>NUCLEOTIDE SEQUENCE [LARGE SCALE GENOMIC DNA]</scope>
    <source>
        <strain evidence="5 6">CA1R205</strain>
    </source>
</reference>
<evidence type="ECO:0000256" key="2">
    <source>
        <dbReference type="ARBA" id="ARBA00023163"/>
    </source>
</evidence>
<organism evidence="5 6">
    <name type="scientific">Streptomyces coffeae</name>
    <dbReference type="NCBI Taxonomy" id="621382"/>
    <lineage>
        <taxon>Bacteria</taxon>
        <taxon>Bacillati</taxon>
        <taxon>Actinomycetota</taxon>
        <taxon>Actinomycetes</taxon>
        <taxon>Kitasatosporales</taxon>
        <taxon>Streptomycetaceae</taxon>
        <taxon>Streptomyces</taxon>
    </lineage>
</organism>
<gene>
    <name evidence="5" type="ORF">JK363_30860</name>
</gene>
<keyword evidence="6" id="KW-1185">Reference proteome</keyword>
<feature type="region of interest" description="Disordered" evidence="3">
    <location>
        <begin position="313"/>
        <end position="350"/>
    </location>
</feature>